<sequence length="216" mass="24528">MSYHCQEEKGDKEDQNQGDKREREPEDKPKSKGLISTLTLSSISHMERDRISYLDSGAPNHMTSDRYRFVDFVPATGQIRIGKVYLEVKGKGTIVVKMTKACGRWNLYLSNVLWVPELNVNLISIRQLAVCTRDEAIGTHDDGDVIFNSKAGDNVYYLETIPSERHVANVSVENDQERPGKDDDDIEVIEAKAYKSIVSWHERLGHLHGNAMRKIP</sequence>
<proteinExistence type="predicted"/>
<organism evidence="3 4">
    <name type="scientific">Bombus vosnesenskii</name>
    <dbReference type="NCBI Taxonomy" id="207650"/>
    <lineage>
        <taxon>Eukaryota</taxon>
        <taxon>Metazoa</taxon>
        <taxon>Ecdysozoa</taxon>
        <taxon>Arthropoda</taxon>
        <taxon>Hexapoda</taxon>
        <taxon>Insecta</taxon>
        <taxon>Pterygota</taxon>
        <taxon>Neoptera</taxon>
        <taxon>Endopterygota</taxon>
        <taxon>Hymenoptera</taxon>
        <taxon>Apocrita</taxon>
        <taxon>Aculeata</taxon>
        <taxon>Apoidea</taxon>
        <taxon>Anthophila</taxon>
        <taxon>Apidae</taxon>
        <taxon>Bombus</taxon>
        <taxon>Pyrobombus</taxon>
    </lineage>
</organism>
<evidence type="ECO:0000259" key="2">
    <source>
        <dbReference type="Pfam" id="PF22936"/>
    </source>
</evidence>
<feature type="region of interest" description="Disordered" evidence="1">
    <location>
        <begin position="1"/>
        <end position="34"/>
    </location>
</feature>
<dbReference type="GeneID" id="117238444"/>
<name>A0A6J3L1W3_9HYME</name>
<feature type="compositionally biased region" description="Basic and acidic residues" evidence="1">
    <location>
        <begin position="1"/>
        <end position="30"/>
    </location>
</feature>
<dbReference type="KEGG" id="bvk:117238444"/>
<reference evidence="4" key="1">
    <citation type="submission" date="2025-08" db="UniProtKB">
        <authorList>
            <consortium name="RefSeq"/>
        </authorList>
    </citation>
    <scope>IDENTIFICATION</scope>
    <source>
        <tissue evidence="4">Muscle</tissue>
    </source>
</reference>
<accession>A0A6J3L1W3</accession>
<evidence type="ECO:0000256" key="1">
    <source>
        <dbReference type="SAM" id="MobiDB-lite"/>
    </source>
</evidence>
<protein>
    <submittedName>
        <fullName evidence="4">Uncharacterized protein LOC117238444</fullName>
    </submittedName>
</protein>
<dbReference type="AlphaFoldDB" id="A0A6J3L1W3"/>
<dbReference type="InterPro" id="IPR054722">
    <property type="entry name" value="PolX-like_BBD"/>
</dbReference>
<gene>
    <name evidence="4" type="primary">LOC117238444</name>
</gene>
<evidence type="ECO:0000313" key="3">
    <source>
        <dbReference type="Proteomes" id="UP000504631"/>
    </source>
</evidence>
<feature type="non-terminal residue" evidence="4">
    <location>
        <position position="216"/>
    </location>
</feature>
<dbReference type="Proteomes" id="UP000504631">
    <property type="component" value="Unplaced"/>
</dbReference>
<dbReference type="RefSeq" id="XP_033359227.1">
    <property type="nucleotide sequence ID" value="XM_033503336.1"/>
</dbReference>
<keyword evidence="3" id="KW-1185">Reference proteome</keyword>
<feature type="domain" description="Retrovirus-related Pol polyprotein from transposon TNT 1-94-like beta-barrel" evidence="2">
    <location>
        <begin position="53"/>
        <end position="129"/>
    </location>
</feature>
<evidence type="ECO:0000313" key="4">
    <source>
        <dbReference type="RefSeq" id="XP_033359227.1"/>
    </source>
</evidence>
<dbReference type="Pfam" id="PF22936">
    <property type="entry name" value="Pol_BBD"/>
    <property type="match status" value="1"/>
</dbReference>